<evidence type="ECO:0000256" key="4">
    <source>
        <dbReference type="ARBA" id="ARBA00048782"/>
    </source>
</evidence>
<dbReference type="HAMAP" id="MF_01401">
    <property type="entry name" value="MsrA"/>
    <property type="match status" value="1"/>
</dbReference>
<feature type="active site" evidence="5">
    <location>
        <position position="13"/>
    </location>
</feature>
<comment type="similarity">
    <text evidence="1 5">Belongs to the MsrA Met sulfoxide reductase family.</text>
</comment>
<evidence type="ECO:0000256" key="3">
    <source>
        <dbReference type="ARBA" id="ARBA00047806"/>
    </source>
</evidence>
<sequence length="164" mass="18595">MMNTEKAILAGGCFWGVEELIRHYPGVISTVVGYTGGDVPNATYRNHGTHAEGIAIEFDPAQLSYRKLLEYFFQIHDPTTRNRQGNDIGTSYRSAIFYLNESQREVANALIAEMEASGIWPGKIVTEVVPATDFWNAEAEHQDYLQKNPYGYTCHFERPDWKLS</sequence>
<evidence type="ECO:0000313" key="7">
    <source>
        <dbReference type="EMBL" id="QEM08794.1"/>
    </source>
</evidence>
<organism evidence="7 8">
    <name type="scientific">Mucilaginibacter rubeus</name>
    <dbReference type="NCBI Taxonomy" id="2027860"/>
    <lineage>
        <taxon>Bacteria</taxon>
        <taxon>Pseudomonadati</taxon>
        <taxon>Bacteroidota</taxon>
        <taxon>Sphingobacteriia</taxon>
        <taxon>Sphingobacteriales</taxon>
        <taxon>Sphingobacteriaceae</taxon>
        <taxon>Mucilaginibacter</taxon>
    </lineage>
</organism>
<comment type="function">
    <text evidence="5">Has an important function as a repair enzyme for proteins that have been inactivated by oxidation. Catalyzes the reversible oxidation-reduction of methionine sulfoxide in proteins to methionine.</text>
</comment>
<gene>
    <name evidence="5 7" type="primary">msrA</name>
    <name evidence="7" type="ORF">DEO27_001750</name>
</gene>
<dbReference type="EC" id="1.8.4.11" evidence="5"/>
<evidence type="ECO:0000259" key="6">
    <source>
        <dbReference type="Pfam" id="PF01625"/>
    </source>
</evidence>
<keyword evidence="2 5" id="KW-0560">Oxidoreductase</keyword>
<comment type="catalytic activity">
    <reaction evidence="4 5">
        <text>[thioredoxin]-disulfide + L-methionine + H2O = L-methionine (S)-S-oxide + [thioredoxin]-dithiol</text>
        <dbReference type="Rhea" id="RHEA:19993"/>
        <dbReference type="Rhea" id="RHEA-COMP:10698"/>
        <dbReference type="Rhea" id="RHEA-COMP:10700"/>
        <dbReference type="ChEBI" id="CHEBI:15377"/>
        <dbReference type="ChEBI" id="CHEBI:29950"/>
        <dbReference type="ChEBI" id="CHEBI:50058"/>
        <dbReference type="ChEBI" id="CHEBI:57844"/>
        <dbReference type="ChEBI" id="CHEBI:58772"/>
        <dbReference type="EC" id="1.8.4.11"/>
    </reaction>
</comment>
<dbReference type="KEGG" id="mrub:DEO27_001750"/>
<dbReference type="SUPFAM" id="SSF55068">
    <property type="entry name" value="Peptide methionine sulfoxide reductase"/>
    <property type="match status" value="1"/>
</dbReference>
<evidence type="ECO:0000313" key="8">
    <source>
        <dbReference type="Proteomes" id="UP000251402"/>
    </source>
</evidence>
<comment type="catalytic activity">
    <reaction evidence="3 5">
        <text>L-methionyl-[protein] + [thioredoxin]-disulfide + H2O = L-methionyl-(S)-S-oxide-[protein] + [thioredoxin]-dithiol</text>
        <dbReference type="Rhea" id="RHEA:14217"/>
        <dbReference type="Rhea" id="RHEA-COMP:10698"/>
        <dbReference type="Rhea" id="RHEA-COMP:10700"/>
        <dbReference type="Rhea" id="RHEA-COMP:12313"/>
        <dbReference type="Rhea" id="RHEA-COMP:12315"/>
        <dbReference type="ChEBI" id="CHEBI:15377"/>
        <dbReference type="ChEBI" id="CHEBI:16044"/>
        <dbReference type="ChEBI" id="CHEBI:29950"/>
        <dbReference type="ChEBI" id="CHEBI:44120"/>
        <dbReference type="ChEBI" id="CHEBI:50058"/>
        <dbReference type="EC" id="1.8.4.11"/>
    </reaction>
</comment>
<evidence type="ECO:0000256" key="2">
    <source>
        <dbReference type="ARBA" id="ARBA00023002"/>
    </source>
</evidence>
<protein>
    <recommendedName>
        <fullName evidence="5">Peptide methionine sulfoxide reductase MsrA</fullName>
        <shortName evidence="5">Protein-methionine-S-oxide reductase</shortName>
        <ecNumber evidence="5">1.8.4.11</ecNumber>
    </recommendedName>
    <alternativeName>
        <fullName evidence="5">Peptide-methionine (S)-S-oxide reductase</fullName>
        <shortName evidence="5">Peptide Met(O) reductase</shortName>
    </alternativeName>
</protein>
<dbReference type="PANTHER" id="PTHR43774:SF1">
    <property type="entry name" value="PEPTIDE METHIONINE SULFOXIDE REDUCTASE MSRA 2"/>
    <property type="match status" value="1"/>
</dbReference>
<dbReference type="AlphaFoldDB" id="A0A5C1HSJ7"/>
<name>A0A5C1HSJ7_9SPHI</name>
<dbReference type="OrthoDB" id="4174719at2"/>
<dbReference type="PANTHER" id="PTHR43774">
    <property type="entry name" value="PEPTIDE METHIONINE SULFOXIDE REDUCTASE"/>
    <property type="match status" value="1"/>
</dbReference>
<dbReference type="InterPro" id="IPR036509">
    <property type="entry name" value="Met_Sox_Rdtase_MsrA_sf"/>
</dbReference>
<dbReference type="Gene3D" id="3.30.1060.10">
    <property type="entry name" value="Peptide methionine sulphoxide reductase MsrA"/>
    <property type="match status" value="1"/>
</dbReference>
<dbReference type="GO" id="GO:0033744">
    <property type="term" value="F:L-methionine:thioredoxin-disulfide S-oxidoreductase activity"/>
    <property type="evidence" value="ECO:0007669"/>
    <property type="project" value="RHEA"/>
</dbReference>
<reference evidence="7" key="1">
    <citation type="submission" date="2019-08" db="EMBL/GenBank/DDBJ databases">
        <title>Comparative genome analysis confer to the adaptation heavy metal polluted environment.</title>
        <authorList>
            <person name="Li Y."/>
        </authorList>
    </citation>
    <scope>NUCLEOTIDE SEQUENCE [LARGE SCALE GENOMIC DNA]</scope>
    <source>
        <strain evidence="7">P1</strain>
    </source>
</reference>
<dbReference type="EMBL" id="CP043450">
    <property type="protein sequence ID" value="QEM08794.1"/>
    <property type="molecule type" value="Genomic_DNA"/>
</dbReference>
<dbReference type="InterPro" id="IPR002569">
    <property type="entry name" value="Met_Sox_Rdtase_MsrA_dom"/>
</dbReference>
<dbReference type="Proteomes" id="UP000251402">
    <property type="component" value="Chromosome"/>
</dbReference>
<dbReference type="Pfam" id="PF01625">
    <property type="entry name" value="PMSR"/>
    <property type="match status" value="1"/>
</dbReference>
<dbReference type="FunFam" id="3.30.1060.10:FF:000005">
    <property type="entry name" value="Peptide methionine sulfoxide reductase MsrA"/>
    <property type="match status" value="1"/>
</dbReference>
<dbReference type="GO" id="GO:0008113">
    <property type="term" value="F:peptide-methionine (S)-S-oxide reductase activity"/>
    <property type="evidence" value="ECO:0007669"/>
    <property type="project" value="UniProtKB-UniRule"/>
</dbReference>
<evidence type="ECO:0000256" key="1">
    <source>
        <dbReference type="ARBA" id="ARBA00005591"/>
    </source>
</evidence>
<dbReference type="NCBIfam" id="TIGR00401">
    <property type="entry name" value="msrA"/>
    <property type="match status" value="1"/>
</dbReference>
<proteinExistence type="inferred from homology"/>
<evidence type="ECO:0000256" key="5">
    <source>
        <dbReference type="HAMAP-Rule" id="MF_01401"/>
    </source>
</evidence>
<accession>A0A5C1HSJ7</accession>
<feature type="domain" description="Peptide methionine sulphoxide reductase MsrA" evidence="6">
    <location>
        <begin position="6"/>
        <end position="154"/>
    </location>
</feature>
<keyword evidence="8" id="KW-1185">Reference proteome</keyword>